<accession>A0A813CEU9</accession>
<feature type="non-terminal residue" evidence="1">
    <location>
        <position position="1"/>
    </location>
</feature>
<sequence length="71" mass="8060">VEPCNFSLHFVCLPFKGSGGEPHLDVDLDIQELSTLLDMTQLKGLAAIIGYVQRWVRQDNLFQWKPPPSSY</sequence>
<comment type="caution">
    <text evidence="1">The sequence shown here is derived from an EMBL/GenBank/DDBJ whole genome shotgun (WGS) entry which is preliminary data.</text>
</comment>
<organism evidence="1 2">
    <name type="scientific">Symbiodinium necroappetens</name>
    <dbReference type="NCBI Taxonomy" id="1628268"/>
    <lineage>
        <taxon>Eukaryota</taxon>
        <taxon>Sar</taxon>
        <taxon>Alveolata</taxon>
        <taxon>Dinophyceae</taxon>
        <taxon>Suessiales</taxon>
        <taxon>Symbiodiniaceae</taxon>
        <taxon>Symbiodinium</taxon>
    </lineage>
</organism>
<name>A0A813CEU9_9DINO</name>
<gene>
    <name evidence="1" type="ORF">SNEC2469_LOCUS34354</name>
</gene>
<evidence type="ECO:0000313" key="1">
    <source>
        <dbReference type="EMBL" id="CAE7941642.1"/>
    </source>
</evidence>
<proteinExistence type="predicted"/>
<keyword evidence="2" id="KW-1185">Reference proteome</keyword>
<dbReference type="AlphaFoldDB" id="A0A813CEU9"/>
<evidence type="ECO:0000313" key="2">
    <source>
        <dbReference type="Proteomes" id="UP000601435"/>
    </source>
</evidence>
<reference evidence="1" key="1">
    <citation type="submission" date="2021-02" db="EMBL/GenBank/DDBJ databases">
        <authorList>
            <person name="Dougan E. K."/>
            <person name="Rhodes N."/>
            <person name="Thang M."/>
            <person name="Chan C."/>
        </authorList>
    </citation>
    <scope>NUCLEOTIDE SEQUENCE</scope>
</reference>
<feature type="non-terminal residue" evidence="1">
    <location>
        <position position="71"/>
    </location>
</feature>
<dbReference type="Proteomes" id="UP000601435">
    <property type="component" value="Unassembled WGS sequence"/>
</dbReference>
<dbReference type="OrthoDB" id="10425158at2759"/>
<protein>
    <submittedName>
        <fullName evidence="1">Uncharacterized protein</fullName>
    </submittedName>
</protein>
<dbReference type="EMBL" id="CAJNJA010094541">
    <property type="protein sequence ID" value="CAE7941642.1"/>
    <property type="molecule type" value="Genomic_DNA"/>
</dbReference>